<keyword evidence="1" id="KW-0812">Transmembrane</keyword>
<evidence type="ECO:0000313" key="2">
    <source>
        <dbReference type="EMBL" id="GAA0577876.1"/>
    </source>
</evidence>
<comment type="caution">
    <text evidence="2">The sequence shown here is derived from an EMBL/GenBank/DDBJ whole genome shotgun (WGS) entry which is preliminary data.</text>
</comment>
<evidence type="ECO:0000256" key="1">
    <source>
        <dbReference type="SAM" id="Phobius"/>
    </source>
</evidence>
<dbReference type="RefSeq" id="WP_166936110.1">
    <property type="nucleotide sequence ID" value="NZ_BAAADD010000007.1"/>
</dbReference>
<name>A0ABP3PXA3_9PROT</name>
<organism evidence="2 3">
    <name type="scientific">Rhizomicrobium electricum</name>
    <dbReference type="NCBI Taxonomy" id="480070"/>
    <lineage>
        <taxon>Bacteria</taxon>
        <taxon>Pseudomonadati</taxon>
        <taxon>Pseudomonadota</taxon>
        <taxon>Alphaproteobacteria</taxon>
        <taxon>Micropepsales</taxon>
        <taxon>Micropepsaceae</taxon>
        <taxon>Rhizomicrobium</taxon>
    </lineage>
</organism>
<keyword evidence="1" id="KW-0472">Membrane</keyword>
<protein>
    <submittedName>
        <fullName evidence="2">Uncharacterized protein</fullName>
    </submittedName>
</protein>
<accession>A0ABP3PXA3</accession>
<evidence type="ECO:0000313" key="3">
    <source>
        <dbReference type="Proteomes" id="UP001499951"/>
    </source>
</evidence>
<sequence length="123" mass="14045">MSGTGKRDALGTAFLVLHVVILTYILTGWALPFVGLYIVFLPVMALHWPLNRDTCIINNLESLIRTGRWRDPRNCEEGAWLRLLIKSVLGLDLSPRQIDYLSYGLLALLWGLGIWHWFGWPTP</sequence>
<keyword evidence="3" id="KW-1185">Reference proteome</keyword>
<feature type="transmembrane region" description="Helical" evidence="1">
    <location>
        <begin position="12"/>
        <end position="40"/>
    </location>
</feature>
<proteinExistence type="predicted"/>
<dbReference type="Proteomes" id="UP001499951">
    <property type="component" value="Unassembled WGS sequence"/>
</dbReference>
<gene>
    <name evidence="2" type="ORF">GCM10008942_28460</name>
</gene>
<keyword evidence="1" id="KW-1133">Transmembrane helix</keyword>
<dbReference type="EMBL" id="BAAADD010000007">
    <property type="protein sequence ID" value="GAA0577876.1"/>
    <property type="molecule type" value="Genomic_DNA"/>
</dbReference>
<feature type="transmembrane region" description="Helical" evidence="1">
    <location>
        <begin position="100"/>
        <end position="118"/>
    </location>
</feature>
<reference evidence="3" key="1">
    <citation type="journal article" date="2019" name="Int. J. Syst. Evol. Microbiol.">
        <title>The Global Catalogue of Microorganisms (GCM) 10K type strain sequencing project: providing services to taxonomists for standard genome sequencing and annotation.</title>
        <authorList>
            <consortium name="The Broad Institute Genomics Platform"/>
            <consortium name="The Broad Institute Genome Sequencing Center for Infectious Disease"/>
            <person name="Wu L."/>
            <person name="Ma J."/>
        </authorList>
    </citation>
    <scope>NUCLEOTIDE SEQUENCE [LARGE SCALE GENOMIC DNA]</scope>
    <source>
        <strain evidence="3">JCM 15089</strain>
    </source>
</reference>